<protein>
    <recommendedName>
        <fullName evidence="3">Cytokinin riboside 5'-monophosphate phosphoribohydrolase</fullName>
        <ecNumber evidence="3">3.2.2.n1</ecNumber>
    </recommendedName>
</protein>
<comment type="caution">
    <text evidence="4">The sequence shown here is derived from an EMBL/GenBank/DDBJ whole genome shotgun (WGS) entry which is preliminary data.</text>
</comment>
<sequence length="194" mass="21751">MAKIKSICVYCGSKTGRNDSFVPLARELGELLADNNIRLVYGGGSIGLMGIIARAVMEGNGEVTGVIPGHLEDLEVGEKNLTDKFVVGNMHERKRMMFDHSDAFVILPGSIGTLDETIEMITWKQLQLHDKPIILLNTDNYWNPFLDMLDHIVEQEFMTDYTLSLFEVISSLDELLPLLSKLPEPQIDPKNTLF</sequence>
<dbReference type="NCBIfam" id="TIGR00730">
    <property type="entry name" value="Rossman fold protein, TIGR00730 family"/>
    <property type="match status" value="1"/>
</dbReference>
<dbReference type="GO" id="GO:0005829">
    <property type="term" value="C:cytosol"/>
    <property type="evidence" value="ECO:0007669"/>
    <property type="project" value="TreeGrafter"/>
</dbReference>
<reference evidence="5" key="1">
    <citation type="submission" date="2019-06" db="EMBL/GenBank/DDBJ databases">
        <title>The complete genome of Emcibacter congregatus ZYLT.</title>
        <authorList>
            <person name="Zhao Z."/>
        </authorList>
    </citation>
    <scope>NUCLEOTIDE SEQUENCE [LARGE SCALE GENOMIC DNA]</scope>
    <source>
        <strain evidence="5">MCCC 1A06723</strain>
    </source>
</reference>
<name>A0A501PS18_9PROT</name>
<organism evidence="4 5">
    <name type="scientific">Emcibacter nanhaiensis</name>
    <dbReference type="NCBI Taxonomy" id="1505037"/>
    <lineage>
        <taxon>Bacteria</taxon>
        <taxon>Pseudomonadati</taxon>
        <taxon>Pseudomonadota</taxon>
        <taxon>Alphaproteobacteria</taxon>
        <taxon>Emcibacterales</taxon>
        <taxon>Emcibacteraceae</taxon>
        <taxon>Emcibacter</taxon>
    </lineage>
</organism>
<proteinExistence type="inferred from homology"/>
<dbReference type="Proteomes" id="UP000319148">
    <property type="component" value="Unassembled WGS sequence"/>
</dbReference>
<evidence type="ECO:0000313" key="5">
    <source>
        <dbReference type="Proteomes" id="UP000319148"/>
    </source>
</evidence>
<dbReference type="InterPro" id="IPR005269">
    <property type="entry name" value="LOG"/>
</dbReference>
<evidence type="ECO:0000256" key="1">
    <source>
        <dbReference type="ARBA" id="ARBA00000274"/>
    </source>
</evidence>
<keyword evidence="5" id="KW-1185">Reference proteome</keyword>
<keyword evidence="3" id="KW-0378">Hydrolase</keyword>
<dbReference type="GO" id="GO:0009691">
    <property type="term" value="P:cytokinin biosynthetic process"/>
    <property type="evidence" value="ECO:0007669"/>
    <property type="project" value="UniProtKB-UniRule"/>
</dbReference>
<dbReference type="Pfam" id="PF03641">
    <property type="entry name" value="Lysine_decarbox"/>
    <property type="match status" value="1"/>
</dbReference>
<evidence type="ECO:0000256" key="2">
    <source>
        <dbReference type="ARBA" id="ARBA00006763"/>
    </source>
</evidence>
<gene>
    <name evidence="4" type="ORF">FIV46_01920</name>
</gene>
<dbReference type="PANTHER" id="PTHR31223:SF70">
    <property type="entry name" value="LOG FAMILY PROTEIN YJL055W"/>
    <property type="match status" value="1"/>
</dbReference>
<comment type="similarity">
    <text evidence="2 3">Belongs to the LOG family.</text>
</comment>
<dbReference type="Gene3D" id="3.40.50.450">
    <property type="match status" value="1"/>
</dbReference>
<dbReference type="RefSeq" id="WP_139938112.1">
    <property type="nucleotide sequence ID" value="NZ_JBHSYP010000022.1"/>
</dbReference>
<evidence type="ECO:0000256" key="3">
    <source>
        <dbReference type="RuleBase" id="RU363015"/>
    </source>
</evidence>
<dbReference type="SUPFAM" id="SSF102405">
    <property type="entry name" value="MCP/YpsA-like"/>
    <property type="match status" value="1"/>
</dbReference>
<dbReference type="EMBL" id="VFIY01000004">
    <property type="protein sequence ID" value="TPD62862.1"/>
    <property type="molecule type" value="Genomic_DNA"/>
</dbReference>
<comment type="catalytic activity">
    <reaction evidence="1">
        <text>AMP + H2O = D-ribose 5-phosphate + adenine</text>
        <dbReference type="Rhea" id="RHEA:20129"/>
        <dbReference type="ChEBI" id="CHEBI:15377"/>
        <dbReference type="ChEBI" id="CHEBI:16708"/>
        <dbReference type="ChEBI" id="CHEBI:78346"/>
        <dbReference type="ChEBI" id="CHEBI:456215"/>
        <dbReference type="EC" id="3.2.2.4"/>
    </reaction>
</comment>
<evidence type="ECO:0000313" key="4">
    <source>
        <dbReference type="EMBL" id="TPD62862.1"/>
    </source>
</evidence>
<dbReference type="EC" id="3.2.2.n1" evidence="3"/>
<dbReference type="GO" id="GO:0008714">
    <property type="term" value="F:AMP nucleosidase activity"/>
    <property type="evidence" value="ECO:0007669"/>
    <property type="project" value="UniProtKB-EC"/>
</dbReference>
<dbReference type="OrthoDB" id="9801098at2"/>
<keyword evidence="3" id="KW-0203">Cytokinin biosynthesis</keyword>
<accession>A0A501PS18</accession>
<dbReference type="InterPro" id="IPR031100">
    <property type="entry name" value="LOG_fam"/>
</dbReference>
<dbReference type="PANTHER" id="PTHR31223">
    <property type="entry name" value="LOG FAMILY PROTEIN YJL055W"/>
    <property type="match status" value="1"/>
</dbReference>
<dbReference type="AlphaFoldDB" id="A0A501PS18"/>